<organism evidence="2 3">
    <name type="scientific">Araneus ventricosus</name>
    <name type="common">Orbweaver spider</name>
    <name type="synonym">Epeira ventricosa</name>
    <dbReference type="NCBI Taxonomy" id="182803"/>
    <lineage>
        <taxon>Eukaryota</taxon>
        <taxon>Metazoa</taxon>
        <taxon>Ecdysozoa</taxon>
        <taxon>Arthropoda</taxon>
        <taxon>Chelicerata</taxon>
        <taxon>Arachnida</taxon>
        <taxon>Araneae</taxon>
        <taxon>Araneomorphae</taxon>
        <taxon>Entelegynae</taxon>
        <taxon>Araneoidea</taxon>
        <taxon>Araneidae</taxon>
        <taxon>Araneus</taxon>
    </lineage>
</organism>
<evidence type="ECO:0000313" key="3">
    <source>
        <dbReference type="Proteomes" id="UP000499080"/>
    </source>
</evidence>
<gene>
    <name evidence="2" type="ORF">AVEN_198211_1</name>
</gene>
<evidence type="ECO:0000256" key="1">
    <source>
        <dbReference type="SAM" id="Phobius"/>
    </source>
</evidence>
<dbReference type="AlphaFoldDB" id="A0A4Y2E480"/>
<name>A0A4Y2E480_ARAVE</name>
<proteinExistence type="predicted"/>
<accession>A0A4Y2E480</accession>
<keyword evidence="1" id="KW-1133">Transmembrane helix</keyword>
<dbReference type="Proteomes" id="UP000499080">
    <property type="component" value="Unassembled WGS sequence"/>
</dbReference>
<feature type="transmembrane region" description="Helical" evidence="1">
    <location>
        <begin position="110"/>
        <end position="133"/>
    </location>
</feature>
<reference evidence="2 3" key="1">
    <citation type="journal article" date="2019" name="Sci. Rep.">
        <title>Orb-weaving spider Araneus ventricosus genome elucidates the spidroin gene catalogue.</title>
        <authorList>
            <person name="Kono N."/>
            <person name="Nakamura H."/>
            <person name="Ohtoshi R."/>
            <person name="Moran D.A.P."/>
            <person name="Shinohara A."/>
            <person name="Yoshida Y."/>
            <person name="Fujiwara M."/>
            <person name="Mori M."/>
            <person name="Tomita M."/>
            <person name="Arakawa K."/>
        </authorList>
    </citation>
    <scope>NUCLEOTIDE SEQUENCE [LARGE SCALE GENOMIC DNA]</scope>
</reference>
<sequence length="144" mass="18041">MRSLLIGSLRHVIWLASKRYRSMALRRNFNYYFVFCYRIMEKSKLSSHYDYLDVSQENDEYIFRIKQMKDESSALIILWILFDPDPMERINRRRRRLPKPLPPPRINNRFLWFIIRVFCSVLYWLSRLVHWYHKSRQTRRRGRH</sequence>
<keyword evidence="3" id="KW-1185">Reference proteome</keyword>
<keyword evidence="1" id="KW-0812">Transmembrane</keyword>
<keyword evidence="1" id="KW-0472">Membrane</keyword>
<protein>
    <submittedName>
        <fullName evidence="2">Uncharacterized protein</fullName>
    </submittedName>
</protein>
<dbReference type="EMBL" id="BGPR01000507">
    <property type="protein sequence ID" value="GBM23983.1"/>
    <property type="molecule type" value="Genomic_DNA"/>
</dbReference>
<evidence type="ECO:0000313" key="2">
    <source>
        <dbReference type="EMBL" id="GBM23983.1"/>
    </source>
</evidence>
<comment type="caution">
    <text evidence="2">The sequence shown here is derived from an EMBL/GenBank/DDBJ whole genome shotgun (WGS) entry which is preliminary data.</text>
</comment>